<dbReference type="EMBL" id="JAUEPP010000007">
    <property type="protein sequence ID" value="KAK3338766.1"/>
    <property type="molecule type" value="Genomic_DNA"/>
</dbReference>
<dbReference type="GeneID" id="87864407"/>
<proteinExistence type="predicted"/>
<organism evidence="1 2">
    <name type="scientific">Neurospora tetraspora</name>
    <dbReference type="NCBI Taxonomy" id="94610"/>
    <lineage>
        <taxon>Eukaryota</taxon>
        <taxon>Fungi</taxon>
        <taxon>Dikarya</taxon>
        <taxon>Ascomycota</taxon>
        <taxon>Pezizomycotina</taxon>
        <taxon>Sordariomycetes</taxon>
        <taxon>Sordariomycetidae</taxon>
        <taxon>Sordariales</taxon>
        <taxon>Sordariaceae</taxon>
        <taxon>Neurospora</taxon>
    </lineage>
</organism>
<comment type="caution">
    <text evidence="1">The sequence shown here is derived from an EMBL/GenBank/DDBJ whole genome shotgun (WGS) entry which is preliminary data.</text>
</comment>
<evidence type="ECO:0000313" key="2">
    <source>
        <dbReference type="Proteomes" id="UP001278500"/>
    </source>
</evidence>
<protein>
    <submittedName>
        <fullName evidence="1">Uncharacterized protein</fullName>
    </submittedName>
</protein>
<name>A0AAE0MNJ4_9PEZI</name>
<gene>
    <name evidence="1" type="ORF">B0H65DRAFT_474631</name>
</gene>
<dbReference type="Proteomes" id="UP001278500">
    <property type="component" value="Unassembled WGS sequence"/>
</dbReference>
<reference evidence="1" key="2">
    <citation type="submission" date="2023-06" db="EMBL/GenBank/DDBJ databases">
        <authorList>
            <consortium name="Lawrence Berkeley National Laboratory"/>
            <person name="Haridas S."/>
            <person name="Hensen N."/>
            <person name="Bonometti L."/>
            <person name="Westerberg I."/>
            <person name="Brannstrom I.O."/>
            <person name="Guillou S."/>
            <person name="Cros-Aarteil S."/>
            <person name="Calhoun S."/>
            <person name="Kuo A."/>
            <person name="Mondo S."/>
            <person name="Pangilinan J."/>
            <person name="Riley R."/>
            <person name="Labutti K."/>
            <person name="Andreopoulos B."/>
            <person name="Lipzen A."/>
            <person name="Chen C."/>
            <person name="Yanf M."/>
            <person name="Daum C."/>
            <person name="Ng V."/>
            <person name="Clum A."/>
            <person name="Steindorff A."/>
            <person name="Ohm R."/>
            <person name="Martin F."/>
            <person name="Silar P."/>
            <person name="Natvig D."/>
            <person name="Lalanne C."/>
            <person name="Gautier V."/>
            <person name="Ament-Velasquez S.L."/>
            <person name="Kruys A."/>
            <person name="Hutchinson M.I."/>
            <person name="Powell A.J."/>
            <person name="Barry K."/>
            <person name="Miller A.N."/>
            <person name="Grigoriev I.V."/>
            <person name="Debuchy R."/>
            <person name="Gladieux P."/>
            <person name="Thoren M.H."/>
            <person name="Johannesson H."/>
        </authorList>
    </citation>
    <scope>NUCLEOTIDE SEQUENCE</scope>
    <source>
        <strain evidence="1">CBS 560.94</strain>
    </source>
</reference>
<keyword evidence="2" id="KW-1185">Reference proteome</keyword>
<reference evidence="1" key="1">
    <citation type="journal article" date="2023" name="Mol. Phylogenet. Evol.">
        <title>Genome-scale phylogeny and comparative genomics of the fungal order Sordariales.</title>
        <authorList>
            <person name="Hensen N."/>
            <person name="Bonometti L."/>
            <person name="Westerberg I."/>
            <person name="Brannstrom I.O."/>
            <person name="Guillou S."/>
            <person name="Cros-Aarteil S."/>
            <person name="Calhoun S."/>
            <person name="Haridas S."/>
            <person name="Kuo A."/>
            <person name="Mondo S."/>
            <person name="Pangilinan J."/>
            <person name="Riley R."/>
            <person name="LaButti K."/>
            <person name="Andreopoulos B."/>
            <person name="Lipzen A."/>
            <person name="Chen C."/>
            <person name="Yan M."/>
            <person name="Daum C."/>
            <person name="Ng V."/>
            <person name="Clum A."/>
            <person name="Steindorff A."/>
            <person name="Ohm R.A."/>
            <person name="Martin F."/>
            <person name="Silar P."/>
            <person name="Natvig D.O."/>
            <person name="Lalanne C."/>
            <person name="Gautier V."/>
            <person name="Ament-Velasquez S.L."/>
            <person name="Kruys A."/>
            <person name="Hutchinson M.I."/>
            <person name="Powell A.J."/>
            <person name="Barry K."/>
            <person name="Miller A.N."/>
            <person name="Grigoriev I.V."/>
            <person name="Debuchy R."/>
            <person name="Gladieux P."/>
            <person name="Hiltunen Thoren M."/>
            <person name="Johannesson H."/>
        </authorList>
    </citation>
    <scope>NUCLEOTIDE SEQUENCE</scope>
    <source>
        <strain evidence="1">CBS 560.94</strain>
    </source>
</reference>
<sequence length="195" mass="21849">MTIRRLSRPHHFRSHQGKRSTAPWLPAVFVEWCSATAARTGRRCLPMLRHAPAVGNATRRDEPLTKTTSTSSAIVQRDHLISHVQEPTVIIGSGTAKSGERNVEHNGNRAFQQNGWERQSRLPTAYRCSRWKKRAADIPAFSATNQLKALNACKGDPLYPYLIPCRFHSRTGGKEGESVRILACWGETVQEIPRG</sequence>
<evidence type="ECO:0000313" key="1">
    <source>
        <dbReference type="EMBL" id="KAK3338766.1"/>
    </source>
</evidence>
<dbReference type="RefSeq" id="XP_062678126.1">
    <property type="nucleotide sequence ID" value="XM_062827253.1"/>
</dbReference>
<accession>A0AAE0MNJ4</accession>
<dbReference type="AlphaFoldDB" id="A0AAE0MNJ4"/>